<reference evidence="3" key="1">
    <citation type="journal article" date="2014" name="Front. Microbiol.">
        <title>High frequency of phylogenetically diverse reductive dehalogenase-homologous genes in deep subseafloor sedimentary metagenomes.</title>
        <authorList>
            <person name="Kawai M."/>
            <person name="Futagami T."/>
            <person name="Toyoda A."/>
            <person name="Takaki Y."/>
            <person name="Nishi S."/>
            <person name="Hori S."/>
            <person name="Arai W."/>
            <person name="Tsubouchi T."/>
            <person name="Morono Y."/>
            <person name="Uchiyama I."/>
            <person name="Ito T."/>
            <person name="Fujiyama A."/>
            <person name="Inagaki F."/>
            <person name="Takami H."/>
        </authorList>
    </citation>
    <scope>NUCLEOTIDE SEQUENCE</scope>
    <source>
        <strain evidence="3">Expedition CK06-06</strain>
    </source>
</reference>
<dbReference type="Gene3D" id="3.30.450.90">
    <property type="match status" value="1"/>
</dbReference>
<gene>
    <name evidence="3" type="ORF">S01H1_58603</name>
</gene>
<dbReference type="Gene3D" id="3.40.50.300">
    <property type="entry name" value="P-loop containing nucleotide triphosphate hydrolases"/>
    <property type="match status" value="1"/>
</dbReference>
<accession>X0VRL9</accession>
<comment type="caution">
    <text evidence="3">The sequence shown here is derived from an EMBL/GenBank/DDBJ whole genome shotgun (WGS) entry which is preliminary data.</text>
</comment>
<evidence type="ECO:0000256" key="1">
    <source>
        <dbReference type="ARBA" id="ARBA00006611"/>
    </source>
</evidence>
<evidence type="ECO:0000259" key="2">
    <source>
        <dbReference type="Pfam" id="PF00437"/>
    </source>
</evidence>
<feature type="non-terminal residue" evidence="3">
    <location>
        <position position="180"/>
    </location>
</feature>
<dbReference type="InterPro" id="IPR001482">
    <property type="entry name" value="T2SS/T4SS_dom"/>
</dbReference>
<dbReference type="InterPro" id="IPR050921">
    <property type="entry name" value="T4SS_GSP_E_ATPase"/>
</dbReference>
<dbReference type="PANTHER" id="PTHR30486:SF12">
    <property type="entry name" value="TYPE IV PILUS ATPASE PILU"/>
    <property type="match status" value="1"/>
</dbReference>
<protein>
    <recommendedName>
        <fullName evidence="2">Bacterial type II secretion system protein E domain-containing protein</fullName>
    </recommendedName>
</protein>
<dbReference type="EMBL" id="BARS01038284">
    <property type="protein sequence ID" value="GAG20875.1"/>
    <property type="molecule type" value="Genomic_DNA"/>
</dbReference>
<dbReference type="Pfam" id="PF00437">
    <property type="entry name" value="T2SSE"/>
    <property type="match status" value="1"/>
</dbReference>
<evidence type="ECO:0000313" key="3">
    <source>
        <dbReference type="EMBL" id="GAG20875.1"/>
    </source>
</evidence>
<proteinExistence type="inferred from homology"/>
<dbReference type="InterPro" id="IPR027417">
    <property type="entry name" value="P-loop_NTPase"/>
</dbReference>
<dbReference type="AlphaFoldDB" id="X0VRL9"/>
<comment type="similarity">
    <text evidence="1">Belongs to the GSP E family.</text>
</comment>
<dbReference type="SUPFAM" id="SSF52540">
    <property type="entry name" value="P-loop containing nucleoside triphosphate hydrolases"/>
    <property type="match status" value="1"/>
</dbReference>
<organism evidence="3">
    <name type="scientific">marine sediment metagenome</name>
    <dbReference type="NCBI Taxonomy" id="412755"/>
    <lineage>
        <taxon>unclassified sequences</taxon>
        <taxon>metagenomes</taxon>
        <taxon>ecological metagenomes</taxon>
    </lineage>
</organism>
<name>X0VRL9_9ZZZZ</name>
<feature type="domain" description="Bacterial type II secretion system protein E" evidence="2">
    <location>
        <begin position="62"/>
        <end position="169"/>
    </location>
</feature>
<sequence>MNLQALLQLMVEKHASDLFLKVGSPPSMRVDGRVEFAENPPSTTEFMEEALKAVSDERERGRFLEDRELDTAYESGKDRFRVNVFRQRGHIGFVFRHVPSAIQTFEQLRLPVKELERLSTLERGLVLITGTAGSGKSTALAAIVKHMNDNFHRHIITVEDPIEYLHTDNKSVIDQREVGV</sequence>
<dbReference type="PANTHER" id="PTHR30486">
    <property type="entry name" value="TWITCHING MOTILITY PROTEIN PILT"/>
    <property type="match status" value="1"/>
</dbReference>
<dbReference type="GO" id="GO:0016887">
    <property type="term" value="F:ATP hydrolysis activity"/>
    <property type="evidence" value="ECO:0007669"/>
    <property type="project" value="InterPro"/>
</dbReference>